<dbReference type="EMBL" id="VNJK01000001">
    <property type="protein sequence ID" value="TVX94513.1"/>
    <property type="molecule type" value="Genomic_DNA"/>
</dbReference>
<dbReference type="Pfam" id="PF01497">
    <property type="entry name" value="Peripla_BP_2"/>
    <property type="match status" value="1"/>
</dbReference>
<dbReference type="Gene3D" id="3.40.50.1980">
    <property type="entry name" value="Nitrogenase molybdenum iron protein domain"/>
    <property type="match status" value="2"/>
</dbReference>
<dbReference type="SUPFAM" id="SSF53807">
    <property type="entry name" value="Helical backbone' metal receptor"/>
    <property type="match status" value="1"/>
</dbReference>
<feature type="region of interest" description="Disordered" evidence="2">
    <location>
        <begin position="18"/>
        <end position="65"/>
    </location>
</feature>
<feature type="compositionally biased region" description="Low complexity" evidence="2">
    <location>
        <begin position="32"/>
        <end position="47"/>
    </location>
</feature>
<keyword evidence="6" id="KW-1185">Reference proteome</keyword>
<dbReference type="OrthoDB" id="66025at2"/>
<dbReference type="InterPro" id="IPR002491">
    <property type="entry name" value="ABC_transptr_periplasmic_BD"/>
</dbReference>
<protein>
    <submittedName>
        <fullName evidence="5">ABC transporter substrate-binding protein</fullName>
    </submittedName>
</protein>
<evidence type="ECO:0000313" key="6">
    <source>
        <dbReference type="Proteomes" id="UP000318102"/>
    </source>
</evidence>
<evidence type="ECO:0000259" key="4">
    <source>
        <dbReference type="PROSITE" id="PS50983"/>
    </source>
</evidence>
<evidence type="ECO:0000256" key="1">
    <source>
        <dbReference type="ARBA" id="ARBA00008814"/>
    </source>
</evidence>
<feature type="compositionally biased region" description="Polar residues" evidence="2">
    <location>
        <begin position="18"/>
        <end position="31"/>
    </location>
</feature>
<dbReference type="PANTHER" id="PTHR30535">
    <property type="entry name" value="VITAMIN B12-BINDING PROTEIN"/>
    <property type="match status" value="1"/>
</dbReference>
<evidence type="ECO:0000256" key="2">
    <source>
        <dbReference type="SAM" id="MobiDB-lite"/>
    </source>
</evidence>
<sequence>MIASLMLLAVLSACGNDTSTNQADKQANEAQSAHGSHGSHGSTSSSESKTDKSNAQTDKDKTAAVGGTFKADEAEVAELAAQFGDKKPEKAVVVSVSISEILHGLGVTPVGVPTSTLELPAAFKDVKRIGSAFKPDLEQITSLEPDVVIGPASIKDSLEKTFKTASLKTAYIPSDSLEQLKLSTVVLGKVFGKEDKAKEMLDNLAKQEAEMIVKAQGKSAPKVMILFGTAESFMMMNEKTFPGSIAAQLGATNVVSEVLKSDETYLSLNMEDVVTANPDVILLVSHGDPNTALKKFESDVKKNGAWEKLNAFQNGKVKALDYNLFGVASLVKAGEAYEHMFKQLYE</sequence>
<dbReference type="Proteomes" id="UP000318102">
    <property type="component" value="Unassembled WGS sequence"/>
</dbReference>
<organism evidence="5 6">
    <name type="scientific">Paenibacillus agilis</name>
    <dbReference type="NCBI Taxonomy" id="3020863"/>
    <lineage>
        <taxon>Bacteria</taxon>
        <taxon>Bacillati</taxon>
        <taxon>Bacillota</taxon>
        <taxon>Bacilli</taxon>
        <taxon>Bacillales</taxon>
        <taxon>Paenibacillaceae</taxon>
        <taxon>Paenibacillus</taxon>
    </lineage>
</organism>
<dbReference type="GO" id="GO:0071281">
    <property type="term" value="P:cellular response to iron ion"/>
    <property type="evidence" value="ECO:0007669"/>
    <property type="project" value="TreeGrafter"/>
</dbReference>
<dbReference type="AlphaFoldDB" id="A0A559J3R5"/>
<proteinExistence type="inferred from homology"/>
<feature type="signal peptide" evidence="3">
    <location>
        <begin position="1"/>
        <end position="15"/>
    </location>
</feature>
<reference evidence="5 6" key="1">
    <citation type="submission" date="2019-07" db="EMBL/GenBank/DDBJ databases">
        <authorList>
            <person name="Kim J."/>
        </authorList>
    </citation>
    <scope>NUCLEOTIDE SEQUENCE [LARGE SCALE GENOMIC DNA]</scope>
    <source>
        <strain evidence="5 6">N4</strain>
    </source>
</reference>
<dbReference type="PROSITE" id="PS50983">
    <property type="entry name" value="FE_B12_PBP"/>
    <property type="match status" value="1"/>
</dbReference>
<keyword evidence="3" id="KW-0732">Signal</keyword>
<name>A0A559J3R5_9BACL</name>
<feature type="compositionally biased region" description="Basic and acidic residues" evidence="2">
    <location>
        <begin position="48"/>
        <end position="62"/>
    </location>
</feature>
<comment type="similarity">
    <text evidence="1">Belongs to the bacterial solute-binding protein 8 family.</text>
</comment>
<gene>
    <name evidence="5" type="ORF">FPZ44_00840</name>
</gene>
<dbReference type="PANTHER" id="PTHR30535:SF36">
    <property type="entry name" value="HIGH-AFFINITY HEME UPTAKE SYSTEM PROTEIN ISDE"/>
    <property type="match status" value="1"/>
</dbReference>
<feature type="chain" id="PRO_5039664240" evidence="3">
    <location>
        <begin position="16"/>
        <end position="346"/>
    </location>
</feature>
<dbReference type="InterPro" id="IPR050902">
    <property type="entry name" value="ABC_Transporter_SBP"/>
</dbReference>
<accession>A0A559J3R5</accession>
<comment type="caution">
    <text evidence="5">The sequence shown here is derived from an EMBL/GenBank/DDBJ whole genome shotgun (WGS) entry which is preliminary data.</text>
</comment>
<evidence type="ECO:0000256" key="3">
    <source>
        <dbReference type="SAM" id="SignalP"/>
    </source>
</evidence>
<feature type="domain" description="Fe/B12 periplasmic-binding" evidence="4">
    <location>
        <begin position="90"/>
        <end position="346"/>
    </location>
</feature>
<evidence type="ECO:0000313" key="5">
    <source>
        <dbReference type="EMBL" id="TVX94513.1"/>
    </source>
</evidence>